<dbReference type="AlphaFoldDB" id="A0A1G6C9K0"/>
<dbReference type="PANTHER" id="PTHR30160:SF7">
    <property type="entry name" value="ADP-HEPTOSE--LPS HEPTOSYLTRANSFERASE 2"/>
    <property type="match status" value="1"/>
</dbReference>
<dbReference type="InterPro" id="IPR002201">
    <property type="entry name" value="Glyco_trans_9"/>
</dbReference>
<dbReference type="PANTHER" id="PTHR30160">
    <property type="entry name" value="TETRAACYLDISACCHARIDE 4'-KINASE-RELATED"/>
    <property type="match status" value="1"/>
</dbReference>
<dbReference type="SUPFAM" id="SSF53756">
    <property type="entry name" value="UDP-Glycosyltransferase/glycogen phosphorylase"/>
    <property type="match status" value="1"/>
</dbReference>
<keyword evidence="4" id="KW-1185">Reference proteome</keyword>
<proteinExistence type="predicted"/>
<accession>A0A1G6C9K0</accession>
<dbReference type="Pfam" id="PF01075">
    <property type="entry name" value="Glyco_transf_9"/>
    <property type="match status" value="1"/>
</dbReference>
<dbReference type="STRING" id="617002.SAMN05660653_01424"/>
<keyword evidence="1" id="KW-0328">Glycosyltransferase</keyword>
<dbReference type="EMBL" id="FMXO01000007">
    <property type="protein sequence ID" value="SDB29570.1"/>
    <property type="molecule type" value="Genomic_DNA"/>
</dbReference>
<dbReference type="InterPro" id="IPR051199">
    <property type="entry name" value="LPS_LOS_Heptosyltrfase"/>
</dbReference>
<gene>
    <name evidence="3" type="ORF">SAMN05660653_01424</name>
</gene>
<dbReference type="Proteomes" id="UP000198771">
    <property type="component" value="Unassembled WGS sequence"/>
</dbReference>
<evidence type="ECO:0000313" key="3">
    <source>
        <dbReference type="EMBL" id="SDB29570.1"/>
    </source>
</evidence>
<sequence>MMSKKPILVLQMQRMGDLILSFPLFLWLQREYPGHPLWVVGEPRFYNELLRLSPPASYFPWTDTGALRTQPFSLCINLSHEAKAAVLAGEVRAEQHIGAVQSADGVRHVYGNWQLYRTGLVHANRHNRYHWADLNALDCIPLARIRSTQWSEPRSCLGDRRRIGLFLGASESSKHPDADFWAGLARELLHRDLRPILLGGPGEKALAEAVRKGLGQNVLDLTNRLSLVQFAQLGQELELLITPDTGPMHLASWSGLRVLNLSLGPVNPWETGPYQPGHFILQARQSCSGCWRCTRFGVRPICHEHFPPRRVALLAHALVNSAGISPQRLRWPGLELFASSRTRAGLYRLGPLRRNQATPMARERLADFWSLFWGQLFGLWGRDKTLASWTDLVRAHPALAKAFVRFLLGFHRKLRQARESSFWSQGPPLLRPLFSHAHIVLQNGGFSRDSEREALKVTEELLRIVSGEE</sequence>
<reference evidence="3 4" key="1">
    <citation type="submission" date="2016-10" db="EMBL/GenBank/DDBJ databases">
        <authorList>
            <person name="de Groot N.N."/>
        </authorList>
    </citation>
    <scope>NUCLEOTIDE SEQUENCE [LARGE SCALE GENOMIC DNA]</scope>
    <source>
        <strain evidence="3 4">ASO4-2</strain>
    </source>
</reference>
<dbReference type="CDD" id="cd03789">
    <property type="entry name" value="GT9_LPS_heptosyltransferase"/>
    <property type="match status" value="1"/>
</dbReference>
<evidence type="ECO:0000313" key="4">
    <source>
        <dbReference type="Proteomes" id="UP000198771"/>
    </source>
</evidence>
<dbReference type="GO" id="GO:0009244">
    <property type="term" value="P:lipopolysaccharide core region biosynthetic process"/>
    <property type="evidence" value="ECO:0007669"/>
    <property type="project" value="TreeGrafter"/>
</dbReference>
<name>A0A1G6C9K0_9BACT</name>
<dbReference type="GO" id="GO:0005829">
    <property type="term" value="C:cytosol"/>
    <property type="evidence" value="ECO:0007669"/>
    <property type="project" value="TreeGrafter"/>
</dbReference>
<evidence type="ECO:0000256" key="2">
    <source>
        <dbReference type="ARBA" id="ARBA00022679"/>
    </source>
</evidence>
<protein>
    <submittedName>
        <fullName evidence="3">ADP-heptose:LPS heptosyltransferase</fullName>
    </submittedName>
</protein>
<dbReference type="Gene3D" id="3.40.50.2000">
    <property type="entry name" value="Glycogen Phosphorylase B"/>
    <property type="match status" value="2"/>
</dbReference>
<evidence type="ECO:0000256" key="1">
    <source>
        <dbReference type="ARBA" id="ARBA00022676"/>
    </source>
</evidence>
<dbReference type="RefSeq" id="WP_244148674.1">
    <property type="nucleotide sequence ID" value="NZ_FMXO01000007.1"/>
</dbReference>
<keyword evidence="2 3" id="KW-0808">Transferase</keyword>
<dbReference type="GO" id="GO:0008713">
    <property type="term" value="F:ADP-heptose-lipopolysaccharide heptosyltransferase activity"/>
    <property type="evidence" value="ECO:0007669"/>
    <property type="project" value="TreeGrafter"/>
</dbReference>
<organism evidence="3 4">
    <name type="scientific">Desulfonatronum thiosulfatophilum</name>
    <dbReference type="NCBI Taxonomy" id="617002"/>
    <lineage>
        <taxon>Bacteria</taxon>
        <taxon>Pseudomonadati</taxon>
        <taxon>Thermodesulfobacteriota</taxon>
        <taxon>Desulfovibrionia</taxon>
        <taxon>Desulfovibrionales</taxon>
        <taxon>Desulfonatronaceae</taxon>
        <taxon>Desulfonatronum</taxon>
    </lineage>
</organism>